<gene>
    <name evidence="3" type="ORF">EVEC_LOCUS900</name>
</gene>
<organism evidence="5">
    <name type="scientific">Enterobius vermicularis</name>
    <name type="common">Human pinworm</name>
    <dbReference type="NCBI Taxonomy" id="51028"/>
    <lineage>
        <taxon>Eukaryota</taxon>
        <taxon>Metazoa</taxon>
        <taxon>Ecdysozoa</taxon>
        <taxon>Nematoda</taxon>
        <taxon>Chromadorea</taxon>
        <taxon>Rhabditida</taxon>
        <taxon>Spirurina</taxon>
        <taxon>Oxyuridomorpha</taxon>
        <taxon>Oxyuroidea</taxon>
        <taxon>Oxyuridae</taxon>
        <taxon>Enterobius</taxon>
    </lineage>
</organism>
<dbReference type="PANTHER" id="PTHR45889">
    <property type="entry name" value="IG-LIKE DOMAIN-CONTAINING PROTEIN"/>
    <property type="match status" value="1"/>
</dbReference>
<dbReference type="PROSITE" id="PS50835">
    <property type="entry name" value="IG_LIKE"/>
    <property type="match status" value="2"/>
</dbReference>
<evidence type="ECO:0000313" key="3">
    <source>
        <dbReference type="EMBL" id="VDD85757.1"/>
    </source>
</evidence>
<dbReference type="InterPro" id="IPR013098">
    <property type="entry name" value="Ig_I-set"/>
</dbReference>
<feature type="domain" description="Ig-like" evidence="2">
    <location>
        <begin position="123"/>
        <end position="168"/>
    </location>
</feature>
<keyword evidence="1" id="KW-0732">Signal</keyword>
<dbReference type="Pfam" id="PF07679">
    <property type="entry name" value="I-set"/>
    <property type="match status" value="1"/>
</dbReference>
<reference evidence="3 4" key="2">
    <citation type="submission" date="2018-10" db="EMBL/GenBank/DDBJ databases">
        <authorList>
            <consortium name="Pathogen Informatics"/>
        </authorList>
    </citation>
    <scope>NUCLEOTIDE SEQUENCE [LARGE SCALE GENOMIC DNA]</scope>
</reference>
<protein>
    <submittedName>
        <fullName evidence="5">Ig-like domain-containing protein</fullName>
    </submittedName>
</protein>
<evidence type="ECO:0000256" key="1">
    <source>
        <dbReference type="SAM" id="SignalP"/>
    </source>
</evidence>
<feature type="signal peptide" evidence="1">
    <location>
        <begin position="1"/>
        <end position="16"/>
    </location>
</feature>
<dbReference type="SUPFAM" id="SSF48726">
    <property type="entry name" value="Immunoglobulin"/>
    <property type="match status" value="2"/>
</dbReference>
<evidence type="ECO:0000313" key="4">
    <source>
        <dbReference type="Proteomes" id="UP000274131"/>
    </source>
</evidence>
<dbReference type="InterPro" id="IPR007110">
    <property type="entry name" value="Ig-like_dom"/>
</dbReference>
<dbReference type="InterPro" id="IPR036179">
    <property type="entry name" value="Ig-like_dom_sf"/>
</dbReference>
<reference evidence="5" key="1">
    <citation type="submission" date="2017-02" db="UniProtKB">
        <authorList>
            <consortium name="WormBaseParasite"/>
        </authorList>
    </citation>
    <scope>IDENTIFICATION</scope>
</reference>
<feature type="chain" id="PRO_5043122443" evidence="1">
    <location>
        <begin position="17"/>
        <end position="168"/>
    </location>
</feature>
<dbReference type="PANTHER" id="PTHR45889:SF8">
    <property type="entry name" value="IG-LIKE DOMAIN-CONTAINING PROTEIN"/>
    <property type="match status" value="1"/>
</dbReference>
<dbReference type="EMBL" id="UXUI01007148">
    <property type="protein sequence ID" value="VDD85757.1"/>
    <property type="molecule type" value="Genomic_DNA"/>
</dbReference>
<dbReference type="Proteomes" id="UP000274131">
    <property type="component" value="Unassembled WGS sequence"/>
</dbReference>
<dbReference type="STRING" id="51028.A0A0N4UUV5"/>
<dbReference type="Gene3D" id="2.60.40.10">
    <property type="entry name" value="Immunoglobulins"/>
    <property type="match status" value="2"/>
</dbReference>
<evidence type="ECO:0000259" key="2">
    <source>
        <dbReference type="PROSITE" id="PS50835"/>
    </source>
</evidence>
<evidence type="ECO:0000313" key="5">
    <source>
        <dbReference type="WBParaSite" id="EVEC_0000119201-mRNA-1"/>
    </source>
</evidence>
<feature type="domain" description="Ig-like" evidence="2">
    <location>
        <begin position="30"/>
        <end position="108"/>
    </location>
</feature>
<name>A0A0N4UUV5_ENTVE</name>
<accession>A0A0N4UUV5</accession>
<proteinExistence type="predicted"/>
<dbReference type="AlphaFoldDB" id="A0A0N4UUV5"/>
<dbReference type="WBParaSite" id="EVEC_0000119201-mRNA-1">
    <property type="protein sequence ID" value="EVEC_0000119201-mRNA-1"/>
    <property type="gene ID" value="EVEC_0000119201"/>
</dbReference>
<dbReference type="InterPro" id="IPR013783">
    <property type="entry name" value="Ig-like_fold"/>
</dbReference>
<sequence>MRWCYLLVCILTEVIATKISSKGRLFEQEEGQSVDFPCNVENLDQDTAVMWKKGHEIIFVDETSQYDDPRFQLKKEDNNFTLTIERLEPFDTSNYTCVITTVPEQSITHNLQEIYILLILVPPSISISPDFNSYVVKAGENVVMKCSGSGNPKPFLSWAREVGAFKSS</sequence>
<dbReference type="OrthoDB" id="6159398at2759"/>
<keyword evidence="4" id="KW-1185">Reference proteome</keyword>